<dbReference type="EMBL" id="BQNB010011911">
    <property type="protein sequence ID" value="GJS96770.1"/>
    <property type="molecule type" value="Genomic_DNA"/>
</dbReference>
<evidence type="ECO:0000259" key="2">
    <source>
        <dbReference type="Pfam" id="PF22936"/>
    </source>
</evidence>
<reference evidence="3" key="2">
    <citation type="submission" date="2022-01" db="EMBL/GenBank/DDBJ databases">
        <authorList>
            <person name="Yamashiro T."/>
            <person name="Shiraishi A."/>
            <person name="Satake H."/>
            <person name="Nakayama K."/>
        </authorList>
    </citation>
    <scope>NUCLEOTIDE SEQUENCE</scope>
</reference>
<protein>
    <submittedName>
        <fullName evidence="3">Ribonuclease H-like domain-containing protein</fullName>
    </submittedName>
</protein>
<dbReference type="InterPro" id="IPR054722">
    <property type="entry name" value="PolX-like_BBD"/>
</dbReference>
<evidence type="ECO:0000313" key="3">
    <source>
        <dbReference type="EMBL" id="GJS96770.1"/>
    </source>
</evidence>
<dbReference type="InterPro" id="IPR036875">
    <property type="entry name" value="Znf_CCHC_sf"/>
</dbReference>
<feature type="compositionally biased region" description="Basic and acidic residues" evidence="1">
    <location>
        <begin position="357"/>
        <end position="377"/>
    </location>
</feature>
<name>A0ABQ5A3D7_9ASTR</name>
<dbReference type="Pfam" id="PF22936">
    <property type="entry name" value="Pol_BBD"/>
    <property type="match status" value="1"/>
</dbReference>
<sequence length="663" mass="75354">MTALSTSSTNDFNTAIHAYEVSTASPNINVVSPHVITASFSDNAVYAFMIENPNGSNLLQQDLEQIHEDYLEAIDLKWQLSLLSMRVKRYYQRTCKKKNFLFNANVLLDMIISKVECFNFHKMGHFARECRAPRNKEGQFRNQDNTRKQGNNEDTSSKAMLAIDGVGFDWSDMAEEQVQTNMALMAFSDSEVYTDKTCSKTCLKNYETLKKQCDDLIVKLNQTEFTAATYKRGLATVEEQLITYRKNEVLFSEEVAVLKREVACKDYEINVLKSEFEKVKQEKEGIEFKIEKFDKASKDLDKLLESQITDKSKKGLGYSVVPPPHPLIYNRPKKLDLSYSGLDEFKEPEFKGYGTENSKKESNVVCDKKSDDSKENSDNSLVKEQVSKDTSSFVESSLNVDKETIFPVDKKVESVKHKNHEKTVKSQLGVLIMYRLSADTIKGKGWFTHKVNTTKAQEVNTARPHAVNTARPKTVKIARPNSAVVNAIRVNQENVVKASTCWVWRPTKPNSASITLKKHNYIVARGRFNGCSRHMTRNIAYLSDFKEFDRGYVTFGGGAHGGRISGKGTLKTDSLDFEDVYFVNELKFNLFSVSQMCDKKNYVLFTDTECLVLSPNFKLPDESQILLKIPRKDNMYSFDMKNIVPKETLTCLVAKATSDESML</sequence>
<comment type="caution">
    <text evidence="3">The sequence shown here is derived from an EMBL/GenBank/DDBJ whole genome shotgun (WGS) entry which is preliminary data.</text>
</comment>
<feature type="domain" description="Retrovirus-related Pol polyprotein from transposon TNT 1-94-like beta-barrel" evidence="2">
    <location>
        <begin position="529"/>
        <end position="600"/>
    </location>
</feature>
<keyword evidence="4" id="KW-1185">Reference proteome</keyword>
<proteinExistence type="predicted"/>
<evidence type="ECO:0000313" key="4">
    <source>
        <dbReference type="Proteomes" id="UP001151760"/>
    </source>
</evidence>
<evidence type="ECO:0000256" key="1">
    <source>
        <dbReference type="SAM" id="MobiDB-lite"/>
    </source>
</evidence>
<feature type="region of interest" description="Disordered" evidence="1">
    <location>
        <begin position="352"/>
        <end position="386"/>
    </location>
</feature>
<dbReference type="SUPFAM" id="SSF57756">
    <property type="entry name" value="Retrovirus zinc finger-like domains"/>
    <property type="match status" value="1"/>
</dbReference>
<feature type="region of interest" description="Disordered" evidence="1">
    <location>
        <begin position="134"/>
        <end position="155"/>
    </location>
</feature>
<gene>
    <name evidence="3" type="ORF">Tco_0803738</name>
</gene>
<feature type="compositionally biased region" description="Basic and acidic residues" evidence="1">
    <location>
        <begin position="134"/>
        <end position="151"/>
    </location>
</feature>
<dbReference type="Gene3D" id="4.10.60.10">
    <property type="entry name" value="Zinc finger, CCHC-type"/>
    <property type="match status" value="1"/>
</dbReference>
<dbReference type="Proteomes" id="UP001151760">
    <property type="component" value="Unassembled WGS sequence"/>
</dbReference>
<reference evidence="3" key="1">
    <citation type="journal article" date="2022" name="Int. J. Mol. Sci.">
        <title>Draft Genome of Tanacetum Coccineum: Genomic Comparison of Closely Related Tanacetum-Family Plants.</title>
        <authorList>
            <person name="Yamashiro T."/>
            <person name="Shiraishi A."/>
            <person name="Nakayama K."/>
            <person name="Satake H."/>
        </authorList>
    </citation>
    <scope>NUCLEOTIDE SEQUENCE</scope>
</reference>
<accession>A0ABQ5A3D7</accession>
<organism evidence="3 4">
    <name type="scientific">Tanacetum coccineum</name>
    <dbReference type="NCBI Taxonomy" id="301880"/>
    <lineage>
        <taxon>Eukaryota</taxon>
        <taxon>Viridiplantae</taxon>
        <taxon>Streptophyta</taxon>
        <taxon>Embryophyta</taxon>
        <taxon>Tracheophyta</taxon>
        <taxon>Spermatophyta</taxon>
        <taxon>Magnoliopsida</taxon>
        <taxon>eudicotyledons</taxon>
        <taxon>Gunneridae</taxon>
        <taxon>Pentapetalae</taxon>
        <taxon>asterids</taxon>
        <taxon>campanulids</taxon>
        <taxon>Asterales</taxon>
        <taxon>Asteraceae</taxon>
        <taxon>Asteroideae</taxon>
        <taxon>Anthemideae</taxon>
        <taxon>Anthemidinae</taxon>
        <taxon>Tanacetum</taxon>
    </lineage>
</organism>